<feature type="compositionally biased region" description="Basic and acidic residues" evidence="11">
    <location>
        <begin position="420"/>
        <end position="432"/>
    </location>
</feature>
<evidence type="ECO:0000259" key="14">
    <source>
        <dbReference type="Pfam" id="PF20696"/>
    </source>
</evidence>
<evidence type="ECO:0000259" key="12">
    <source>
        <dbReference type="Pfam" id="PF01977"/>
    </source>
</evidence>
<evidence type="ECO:0000259" key="13">
    <source>
        <dbReference type="Pfam" id="PF20695"/>
    </source>
</evidence>
<evidence type="ECO:0000313" key="16">
    <source>
        <dbReference type="Proteomes" id="UP000831817"/>
    </source>
</evidence>
<sequence>MDPLTSQPGDQMRKFLQSIKDEFNIIRIKRKVSTHIEAAEILREHPREIVILENIKESNMPVISGICNTREKISRALNCKKENITRRIIQAMDNPRPIEDIKKLEGYHSQKADLKELPILTYYEKDGGPYITGGAIIAKDPETSIRNASIHRMMLLDERHLAVRIVPRHLYNYYKKAEEIGEDLPIAIVIGMHPATLLATTTSVPIDVDELEVANNFHNGKLKLFKCEKVDIEVPEAEIIIEGRILADERTDEGPFVDLTGTYDIIRKEPIIEVERIHFKDNPLYHAILPAGLEHKLLQGLPQEPRIFKAVENTVPSVKNVILTEGGCCWLHAIVSMKKQAEGDAKNVIMAALSAHPSLKHVVVVDDDINPFDLEDVEYAIATRVKDDDILIVRGARGSSLDPSASADGTTTKVGLDATKPLKESEKFERIA</sequence>
<evidence type="ECO:0000313" key="15">
    <source>
        <dbReference type="EMBL" id="BDH80204.1"/>
    </source>
</evidence>
<evidence type="ECO:0000256" key="4">
    <source>
        <dbReference type="ARBA" id="ARBA00022793"/>
    </source>
</evidence>
<comment type="similarity">
    <text evidence="2">Belongs to the UbiD family.</text>
</comment>
<feature type="compositionally biased region" description="Polar residues" evidence="11">
    <location>
        <begin position="401"/>
        <end position="413"/>
    </location>
</feature>
<dbReference type="EC" id="4.1.1.126" evidence="8"/>
<dbReference type="Pfam" id="PF20696">
    <property type="entry name" value="UbiD_C"/>
    <property type="match status" value="1"/>
</dbReference>
<feature type="domain" description="3-octaprenyl-4-hydroxybenzoate carboxy-lyase-like N-terminal" evidence="13">
    <location>
        <begin position="24"/>
        <end position="92"/>
    </location>
</feature>
<dbReference type="InterPro" id="IPR049381">
    <property type="entry name" value="UbiD-like_C"/>
</dbReference>
<feature type="domain" description="3-octaprenyl-4-hydroxybenzoate carboxy-lyase-like Rift-related" evidence="12">
    <location>
        <begin position="108"/>
        <end position="291"/>
    </location>
</feature>
<keyword evidence="3" id="KW-0285">Flavoprotein</keyword>
<dbReference type="NCBIfam" id="TIGR00148">
    <property type="entry name" value="UbiD family decarboxylase"/>
    <property type="match status" value="1"/>
</dbReference>
<name>A0ABM7YFS5_9EURY</name>
<dbReference type="Pfam" id="PF01977">
    <property type="entry name" value="UbiD"/>
    <property type="match status" value="1"/>
</dbReference>
<evidence type="ECO:0000256" key="7">
    <source>
        <dbReference type="ARBA" id="ARBA00049583"/>
    </source>
</evidence>
<dbReference type="Proteomes" id="UP000831817">
    <property type="component" value="Chromosome"/>
</dbReference>
<comment type="function">
    <text evidence="7">Catalyzes the conversion of trans-anhydromevalonate 5-phosphate (tAHMP) into isopentenyl phosphate. Involved in the archaeal mevalonate (MVA) pathway, which provides fundamental precursors for isoprenoid biosynthesis, such as isopentenyl diphosphate (IPP) and dimethylallyl diphosphate (DMAPP).</text>
</comment>
<keyword evidence="5" id="KW-0414">Isoprene biosynthesis</keyword>
<dbReference type="PANTHER" id="PTHR30108">
    <property type="entry name" value="3-OCTAPRENYL-4-HYDROXYBENZOATE CARBOXY-LYASE-RELATED"/>
    <property type="match status" value="1"/>
</dbReference>
<feature type="domain" description="3-octaprenyl-4-hydroxybenzoate carboxy-lyase-like C-terminal" evidence="14">
    <location>
        <begin position="297"/>
        <end position="418"/>
    </location>
</feature>
<dbReference type="InterPro" id="IPR002830">
    <property type="entry name" value="UbiD"/>
</dbReference>
<evidence type="ECO:0000256" key="1">
    <source>
        <dbReference type="ARBA" id="ARBA00005092"/>
    </source>
</evidence>
<dbReference type="Gene3D" id="3.40.1670.10">
    <property type="entry name" value="UbiD C-terminal domain-like"/>
    <property type="match status" value="1"/>
</dbReference>
<keyword evidence="4" id="KW-0210">Decarboxylase</keyword>
<accession>A0ABM7YFS5</accession>
<evidence type="ECO:0000256" key="3">
    <source>
        <dbReference type="ARBA" id="ARBA00022643"/>
    </source>
</evidence>
<comment type="catalytic activity">
    <reaction evidence="6">
        <text>(2E)-3-methyl-5-phosphooxypent-2-enoate + H(+) = isopentenyl phosphate + CO2</text>
        <dbReference type="Rhea" id="RHEA:78971"/>
        <dbReference type="ChEBI" id="CHEBI:15378"/>
        <dbReference type="ChEBI" id="CHEBI:16526"/>
        <dbReference type="ChEBI" id="CHEBI:65078"/>
        <dbReference type="ChEBI" id="CHEBI:229665"/>
        <dbReference type="EC" id="4.1.1.126"/>
    </reaction>
    <physiologicalReaction direction="left-to-right" evidence="6">
        <dbReference type="Rhea" id="RHEA:78972"/>
    </physiologicalReaction>
</comment>
<evidence type="ECO:0000256" key="10">
    <source>
        <dbReference type="ARBA" id="ARBA00049936"/>
    </source>
</evidence>
<evidence type="ECO:0000256" key="9">
    <source>
        <dbReference type="ARBA" id="ARBA00049754"/>
    </source>
</evidence>
<evidence type="ECO:0000256" key="6">
    <source>
        <dbReference type="ARBA" id="ARBA00049054"/>
    </source>
</evidence>
<dbReference type="InterPro" id="IPR048304">
    <property type="entry name" value="UbiD_Rift_dom"/>
</dbReference>
<organism evidence="15 16">
    <name type="scientific">Methanothermobacter tenebrarum</name>
    <dbReference type="NCBI Taxonomy" id="680118"/>
    <lineage>
        <taxon>Archaea</taxon>
        <taxon>Methanobacteriati</taxon>
        <taxon>Methanobacteriota</taxon>
        <taxon>Methanomada group</taxon>
        <taxon>Methanobacteria</taxon>
        <taxon>Methanobacteriales</taxon>
        <taxon>Methanobacteriaceae</taxon>
        <taxon>Methanothermobacter</taxon>
    </lineage>
</organism>
<comment type="pathway">
    <text evidence="1">Isoprenoid biosynthesis; isopentenyl diphosphate biosynthesis via mevalonate pathway.</text>
</comment>
<dbReference type="InterPro" id="IPR049383">
    <property type="entry name" value="UbiD-like_N"/>
</dbReference>
<dbReference type="PANTHER" id="PTHR30108:SF21">
    <property type="entry name" value="4-HYDROXYBENZOATE DECARBOXYLASE"/>
    <property type="match status" value="1"/>
</dbReference>
<comment type="cofactor">
    <cofactor evidence="10">
        <name>prenylated FMN</name>
        <dbReference type="ChEBI" id="CHEBI:87746"/>
    </cofactor>
</comment>
<dbReference type="SUPFAM" id="SSF50475">
    <property type="entry name" value="FMN-binding split barrel"/>
    <property type="match status" value="1"/>
</dbReference>
<dbReference type="SUPFAM" id="SSF143968">
    <property type="entry name" value="UbiD C-terminal domain-like"/>
    <property type="match status" value="1"/>
</dbReference>
<keyword evidence="16" id="KW-1185">Reference proteome</keyword>
<feature type="region of interest" description="Disordered" evidence="11">
    <location>
        <begin position="400"/>
        <end position="432"/>
    </location>
</feature>
<evidence type="ECO:0000256" key="8">
    <source>
        <dbReference type="ARBA" id="ARBA00049727"/>
    </source>
</evidence>
<evidence type="ECO:0000256" key="2">
    <source>
        <dbReference type="ARBA" id="ARBA00010021"/>
    </source>
</evidence>
<dbReference type="EMBL" id="AP025698">
    <property type="protein sequence ID" value="BDH80204.1"/>
    <property type="molecule type" value="Genomic_DNA"/>
</dbReference>
<dbReference type="Pfam" id="PF20695">
    <property type="entry name" value="UbiD_N"/>
    <property type="match status" value="1"/>
</dbReference>
<evidence type="ECO:0000256" key="5">
    <source>
        <dbReference type="ARBA" id="ARBA00023229"/>
    </source>
</evidence>
<keyword evidence="3" id="KW-0288">FMN</keyword>
<protein>
    <recommendedName>
        <fullName evidence="9">Anhydromevalonate phosphate decarboxylase</fullName>
        <ecNumber evidence="8">4.1.1.126</ecNumber>
    </recommendedName>
</protein>
<proteinExistence type="inferred from homology"/>
<reference evidence="15 16" key="1">
    <citation type="submission" date="2022-04" db="EMBL/GenBank/DDBJ databases">
        <title>Complete genome of Methanothermobacter tenebrarum strain RMAS.</title>
        <authorList>
            <person name="Nakamura K."/>
            <person name="Oshima K."/>
            <person name="Hattori M."/>
            <person name="Kamagata Y."/>
            <person name="Takamizawa K."/>
        </authorList>
    </citation>
    <scope>NUCLEOTIDE SEQUENCE [LARGE SCALE GENOMIC DNA]</scope>
    <source>
        <strain evidence="15 16">RMAS</strain>
    </source>
</reference>
<gene>
    <name evidence="15" type="ORF">MTTB_15830</name>
</gene>
<keyword evidence="4" id="KW-0456">Lyase</keyword>
<evidence type="ECO:0000256" key="11">
    <source>
        <dbReference type="SAM" id="MobiDB-lite"/>
    </source>
</evidence>